<dbReference type="SUPFAM" id="SSF50978">
    <property type="entry name" value="WD40 repeat-like"/>
    <property type="match status" value="1"/>
</dbReference>
<feature type="region of interest" description="Disordered" evidence="9">
    <location>
        <begin position="371"/>
        <end position="402"/>
    </location>
</feature>
<evidence type="ECO:0000313" key="12">
    <source>
        <dbReference type="RefSeq" id="XP_020091327.1"/>
    </source>
</evidence>
<accession>A0A6P5F6T6</accession>
<dbReference type="InterPro" id="IPR001680">
    <property type="entry name" value="WD40_rpt"/>
</dbReference>
<dbReference type="InterPro" id="IPR036322">
    <property type="entry name" value="WD40_repeat_dom_sf"/>
</dbReference>
<dbReference type="InterPro" id="IPR015943">
    <property type="entry name" value="WD40/YVTN_repeat-like_dom_sf"/>
</dbReference>
<dbReference type="PANTHER" id="PTHR19845:SF17">
    <property type="entry name" value="KATANIN P80 WD40 REPEAT-CONTAINING SUBUNIT B1 HOMOLOG"/>
    <property type="match status" value="1"/>
</dbReference>
<keyword evidence="2 7" id="KW-0963">Cytoplasm</keyword>
<proteinExistence type="inferred from homology"/>
<feature type="compositionally biased region" description="Low complexity" evidence="9">
    <location>
        <begin position="418"/>
        <end position="432"/>
    </location>
</feature>
<dbReference type="PROSITE" id="PS00678">
    <property type="entry name" value="WD_REPEATS_1"/>
    <property type="match status" value="3"/>
</dbReference>
<dbReference type="Proteomes" id="UP000515123">
    <property type="component" value="Linkage group 7"/>
</dbReference>
<feature type="repeat" description="WD" evidence="8">
    <location>
        <begin position="11"/>
        <end position="53"/>
    </location>
</feature>
<dbReference type="GO" id="GO:0008017">
    <property type="term" value="F:microtubule binding"/>
    <property type="evidence" value="ECO:0007669"/>
    <property type="project" value="UniProtKB-UniRule"/>
</dbReference>
<dbReference type="GeneID" id="109712274"/>
<dbReference type="OrthoDB" id="538223at2759"/>
<comment type="subcellular location">
    <subcellularLocation>
        <location evidence="1 7">Cytoplasm</location>
        <location evidence="1 7">Cytoskeleton</location>
    </subcellularLocation>
</comment>
<dbReference type="FunFam" id="2.130.10.10:FF:000626">
    <property type="entry name" value="Katanin p80 WD40 repeat-containing subunit B1 homolog"/>
    <property type="match status" value="1"/>
</dbReference>
<name>A0A6P5F6T6_ANACO</name>
<dbReference type="Pfam" id="PF00400">
    <property type="entry name" value="WD40"/>
    <property type="match status" value="6"/>
</dbReference>
<keyword evidence="11" id="KW-1185">Reference proteome</keyword>
<keyword evidence="5" id="KW-0677">Repeat</keyword>
<evidence type="ECO:0000256" key="9">
    <source>
        <dbReference type="SAM" id="MobiDB-lite"/>
    </source>
</evidence>
<dbReference type="GO" id="GO:0005737">
    <property type="term" value="C:cytoplasm"/>
    <property type="evidence" value="ECO:0007669"/>
    <property type="project" value="UniProtKB-UniRule"/>
</dbReference>
<reference evidence="11" key="1">
    <citation type="journal article" date="2015" name="Nat. Genet.">
        <title>The pineapple genome and the evolution of CAM photosynthesis.</title>
        <authorList>
            <person name="Ming R."/>
            <person name="VanBuren R."/>
            <person name="Wai C.M."/>
            <person name="Tang H."/>
            <person name="Schatz M.C."/>
            <person name="Bowers J.E."/>
            <person name="Lyons E."/>
            <person name="Wang M.L."/>
            <person name="Chen J."/>
            <person name="Biggers E."/>
            <person name="Zhang J."/>
            <person name="Huang L."/>
            <person name="Zhang L."/>
            <person name="Miao W."/>
            <person name="Zhang J."/>
            <person name="Ye Z."/>
            <person name="Miao C."/>
            <person name="Lin Z."/>
            <person name="Wang H."/>
            <person name="Zhou H."/>
            <person name="Yim W.C."/>
            <person name="Priest H.D."/>
            <person name="Zheng C."/>
            <person name="Woodhouse M."/>
            <person name="Edger P.P."/>
            <person name="Guyot R."/>
            <person name="Guo H.B."/>
            <person name="Guo H."/>
            <person name="Zheng G."/>
            <person name="Singh R."/>
            <person name="Sharma A."/>
            <person name="Min X."/>
            <person name="Zheng Y."/>
            <person name="Lee H."/>
            <person name="Gurtowski J."/>
            <person name="Sedlazeck F.J."/>
            <person name="Harkess A."/>
            <person name="McKain M.R."/>
            <person name="Liao Z."/>
            <person name="Fang J."/>
            <person name="Liu J."/>
            <person name="Zhang X."/>
            <person name="Zhang Q."/>
            <person name="Hu W."/>
            <person name="Qin Y."/>
            <person name="Wang K."/>
            <person name="Chen L.Y."/>
            <person name="Shirley N."/>
            <person name="Lin Y.R."/>
            <person name="Liu L.Y."/>
            <person name="Hernandez A.G."/>
            <person name="Wright C.L."/>
            <person name="Bulone V."/>
            <person name="Tuskan G.A."/>
            <person name="Heath K."/>
            <person name="Zee F."/>
            <person name="Moore P.H."/>
            <person name="Sunkar R."/>
            <person name="Leebens-Mack J.H."/>
            <person name="Mockler T."/>
            <person name="Bennetzen J.L."/>
            <person name="Freeling M."/>
            <person name="Sankoff D."/>
            <person name="Paterson A.H."/>
            <person name="Zhu X."/>
            <person name="Yang X."/>
            <person name="Smith J.A."/>
            <person name="Cushman J.C."/>
            <person name="Paull R.E."/>
            <person name="Yu Q."/>
        </authorList>
    </citation>
    <scope>NUCLEOTIDE SEQUENCE [LARGE SCALE GENOMIC DNA]</scope>
    <source>
        <strain evidence="11">cv. F153</strain>
    </source>
</reference>
<feature type="region of interest" description="Disordered" evidence="9">
    <location>
        <begin position="415"/>
        <end position="458"/>
    </location>
</feature>
<keyword evidence="4 7" id="KW-0493">Microtubule</keyword>
<comment type="function">
    <text evidence="7">May participate in a complex which severs microtubules in an ATP-dependent manner. Microtubule severing may promote rapid reorganization of cellular microtubule arrays.</text>
</comment>
<feature type="repeat" description="WD" evidence="8">
    <location>
        <begin position="96"/>
        <end position="137"/>
    </location>
</feature>
<protein>
    <recommendedName>
        <fullName evidence="7">Katanin p80 WD40 repeat-containing subunit B1 homolog</fullName>
    </recommendedName>
</protein>
<dbReference type="SMART" id="SM00320">
    <property type="entry name" value="WD40"/>
    <property type="match status" value="6"/>
</dbReference>
<comment type="similarity">
    <text evidence="7">Belongs to the WD repeat KATNB1 family.</text>
</comment>
<dbReference type="InterPro" id="IPR020472">
    <property type="entry name" value="WD40_PAC1"/>
</dbReference>
<dbReference type="Gene3D" id="2.130.10.10">
    <property type="entry name" value="YVTN repeat-like/Quinoprotein amine dehydrogenase"/>
    <property type="match status" value="2"/>
</dbReference>
<keyword evidence="3 8" id="KW-0853">WD repeat</keyword>
<dbReference type="PANTHER" id="PTHR19845">
    <property type="entry name" value="KATANIN P80 SUBUNIT"/>
    <property type="match status" value="1"/>
</dbReference>
<reference evidence="12" key="2">
    <citation type="submission" date="2025-08" db="UniProtKB">
        <authorList>
            <consortium name="RefSeq"/>
        </authorList>
    </citation>
    <scope>IDENTIFICATION</scope>
    <source>
        <tissue evidence="12">Leaf</tissue>
    </source>
</reference>
<evidence type="ECO:0000256" key="4">
    <source>
        <dbReference type="ARBA" id="ARBA00022701"/>
    </source>
</evidence>
<evidence type="ECO:0000256" key="3">
    <source>
        <dbReference type="ARBA" id="ARBA00022574"/>
    </source>
</evidence>
<evidence type="ECO:0000256" key="6">
    <source>
        <dbReference type="ARBA" id="ARBA00023212"/>
    </source>
</evidence>
<feature type="domain" description="Katanin p80 subunit C-terminal" evidence="10">
    <location>
        <begin position="679"/>
        <end position="836"/>
    </location>
</feature>
<dbReference type="PROSITE" id="PS50294">
    <property type="entry name" value="WD_REPEATS_REGION"/>
    <property type="match status" value="4"/>
</dbReference>
<evidence type="ECO:0000256" key="8">
    <source>
        <dbReference type="PROSITE-ProRule" id="PRU00221"/>
    </source>
</evidence>
<dbReference type="GO" id="GO:0008352">
    <property type="term" value="C:katanin complex"/>
    <property type="evidence" value="ECO:0007669"/>
    <property type="project" value="InterPro"/>
</dbReference>
<evidence type="ECO:0000256" key="1">
    <source>
        <dbReference type="ARBA" id="ARBA00004245"/>
    </source>
</evidence>
<gene>
    <name evidence="12" type="primary">LOC109712274</name>
</gene>
<dbReference type="GO" id="GO:0051013">
    <property type="term" value="P:microtubule severing"/>
    <property type="evidence" value="ECO:0007669"/>
    <property type="project" value="UniProtKB-UniRule"/>
</dbReference>
<evidence type="ECO:0000256" key="5">
    <source>
        <dbReference type="ARBA" id="ARBA00022737"/>
    </source>
</evidence>
<keyword evidence="6 7" id="KW-0206">Cytoskeleton</keyword>
<feature type="repeat" description="WD" evidence="8">
    <location>
        <begin position="54"/>
        <end position="95"/>
    </location>
</feature>
<feature type="repeat" description="WD" evidence="8">
    <location>
        <begin position="138"/>
        <end position="179"/>
    </location>
</feature>
<dbReference type="AlphaFoldDB" id="A0A6P5F6T6"/>
<dbReference type="CDD" id="cd00200">
    <property type="entry name" value="WD40"/>
    <property type="match status" value="1"/>
</dbReference>
<dbReference type="InterPro" id="IPR028021">
    <property type="entry name" value="Katanin_C-terminal"/>
</dbReference>
<dbReference type="FunFam" id="2.130.10.10:FF:000583">
    <property type="entry name" value="Katanin p80 WD40 repeat-containing subunit B1 homolog"/>
    <property type="match status" value="1"/>
</dbReference>
<dbReference type="InterPro" id="IPR026962">
    <property type="entry name" value="KTNB1"/>
</dbReference>
<dbReference type="Pfam" id="PF13925">
    <property type="entry name" value="Katanin_con80"/>
    <property type="match status" value="1"/>
</dbReference>
<dbReference type="PRINTS" id="PR00320">
    <property type="entry name" value="GPROTEINBRPT"/>
</dbReference>
<evidence type="ECO:0000313" key="11">
    <source>
        <dbReference type="Proteomes" id="UP000515123"/>
    </source>
</evidence>
<feature type="compositionally biased region" description="Polar residues" evidence="9">
    <location>
        <begin position="434"/>
        <end position="449"/>
    </location>
</feature>
<dbReference type="RefSeq" id="XP_020091327.1">
    <property type="nucleotide sequence ID" value="XM_020235738.1"/>
</dbReference>
<sequence length="840" mass="92474">MEKRGYKLQEFVAHSTDVNCVSIGKKSNRVFITGGEDRKVNLWAIGKPTPLLSLAGHTSSVDSVAFDTAEVLVLAGSSNGTIKLWDLEEAKIVRTLPGHRLNCTSVEFHPFGEFFASGSLDTDLKIWDIRKKGCIHTYKGHSRGIRTIKFTPDGRWVVTGGDDNVVKLWDLTAGKLLHDFKFHNGHIRCINFHPHEFLLATGSADRTVKFWDLETFELIGSSGPEATGVRSMIFHPDGRTLFCGLDMTLKVLSWEPVRYHDVVDMGWSTLADLSIYEGKLLGCSYRESRVGVWVADISLIGPYALGVLPKKNGLAEPIYSHVEDQYIRPPDSTAKSSSVLMSRHQSMESTITDECCQSGLQGISSIYKSTLTPTSSDGIKRNKSSLPCNSTPERAHSKISGKSFTIRSTTIKVVKATESSPSNRSELSSPSRVLSVNPSTARVNTSPSLKKSPRSDSRQFRNIEATAGPVSMPVIIPGDSVDLETSGNNRKESASTKCAVRDDKLCSSIHLRRQSFSGGVSGSESQLTATISEPFCNMNADSGVTDSNLHSRLTVCHKILEADEKNQTNIRDVSKKFESTMSLEQPLPNDKCTESPCSTTETAEVKYVRGVAVQLGRTRSLVESWERRDRCNSGYAATVSSSSEQGTGADCVIPLSRGHTYQKNLSSLDDGSILEILNQSHDVFINAVKSRLTKLQVVRHFFEQDGIKGAINAVAKLPDYSVQGDLISILKEKLDLLNLETFSCLLPILAGLLNSKTERHITISLEMLLELIKIFGPVIHLTVSATLPVGVDLHAEERLERCSYCFSHLQKIKQTLHLLTRRGGELAKLADELNFALQDW</sequence>
<evidence type="ECO:0000256" key="7">
    <source>
        <dbReference type="HAMAP-Rule" id="MF_03022"/>
    </source>
</evidence>
<feature type="repeat" description="WD" evidence="8">
    <location>
        <begin position="180"/>
        <end position="221"/>
    </location>
</feature>
<dbReference type="GO" id="GO:0005874">
    <property type="term" value="C:microtubule"/>
    <property type="evidence" value="ECO:0007669"/>
    <property type="project" value="UniProtKB-KW"/>
</dbReference>
<organism evidence="11 12">
    <name type="scientific">Ananas comosus</name>
    <name type="common">Pineapple</name>
    <name type="synonym">Ananas ananas</name>
    <dbReference type="NCBI Taxonomy" id="4615"/>
    <lineage>
        <taxon>Eukaryota</taxon>
        <taxon>Viridiplantae</taxon>
        <taxon>Streptophyta</taxon>
        <taxon>Embryophyta</taxon>
        <taxon>Tracheophyta</taxon>
        <taxon>Spermatophyta</taxon>
        <taxon>Magnoliopsida</taxon>
        <taxon>Liliopsida</taxon>
        <taxon>Poales</taxon>
        <taxon>Bromeliaceae</taxon>
        <taxon>Bromelioideae</taxon>
        <taxon>Ananas</taxon>
    </lineage>
</organism>
<dbReference type="PROSITE" id="PS50082">
    <property type="entry name" value="WD_REPEATS_2"/>
    <property type="match status" value="5"/>
</dbReference>
<evidence type="ECO:0000256" key="2">
    <source>
        <dbReference type="ARBA" id="ARBA00022490"/>
    </source>
</evidence>
<dbReference type="GO" id="GO:0007019">
    <property type="term" value="P:microtubule depolymerization"/>
    <property type="evidence" value="ECO:0007669"/>
    <property type="project" value="TreeGrafter"/>
</dbReference>
<evidence type="ECO:0000259" key="10">
    <source>
        <dbReference type="Pfam" id="PF13925"/>
    </source>
</evidence>
<dbReference type="InterPro" id="IPR019775">
    <property type="entry name" value="WD40_repeat_CS"/>
</dbReference>
<dbReference type="HAMAP" id="MF_03022">
    <property type="entry name" value="Katanin_p80_B1"/>
    <property type="match status" value="1"/>
</dbReference>